<evidence type="ECO:0000256" key="6">
    <source>
        <dbReference type="SAM" id="Phobius"/>
    </source>
</evidence>
<dbReference type="SUPFAM" id="SSF103481">
    <property type="entry name" value="Multidrug resistance efflux transporter EmrE"/>
    <property type="match status" value="2"/>
</dbReference>
<feature type="transmembrane region" description="Helical" evidence="6">
    <location>
        <begin position="67"/>
        <end position="85"/>
    </location>
</feature>
<feature type="domain" description="EamA" evidence="7">
    <location>
        <begin position="2"/>
        <end position="136"/>
    </location>
</feature>
<proteinExistence type="inferred from homology"/>
<evidence type="ECO:0000313" key="8">
    <source>
        <dbReference type="EMBL" id="MBM6878711.1"/>
    </source>
</evidence>
<keyword evidence="9" id="KW-1185">Reference proteome</keyword>
<protein>
    <submittedName>
        <fullName evidence="8">EamA family transporter</fullName>
    </submittedName>
</protein>
<reference evidence="8 9" key="1">
    <citation type="journal article" date="2021" name="Sci. Rep.">
        <title>The distribution of antibiotic resistance genes in chicken gut microbiota commensals.</title>
        <authorList>
            <person name="Juricova H."/>
            <person name="Matiasovicova J."/>
            <person name="Kubasova T."/>
            <person name="Cejkova D."/>
            <person name="Rychlik I."/>
        </authorList>
    </citation>
    <scope>NUCLEOTIDE SEQUENCE [LARGE SCALE GENOMIC DNA]</scope>
    <source>
        <strain evidence="8 9">An431b</strain>
    </source>
</reference>
<dbReference type="Pfam" id="PF00892">
    <property type="entry name" value="EamA"/>
    <property type="match status" value="2"/>
</dbReference>
<evidence type="ECO:0000256" key="5">
    <source>
        <dbReference type="ARBA" id="ARBA00023136"/>
    </source>
</evidence>
<dbReference type="InterPro" id="IPR037185">
    <property type="entry name" value="EmrE-like"/>
</dbReference>
<name>A0ABS2GB35_9FIRM</name>
<feature type="transmembrane region" description="Helical" evidence="6">
    <location>
        <begin position="91"/>
        <end position="110"/>
    </location>
</feature>
<evidence type="ECO:0000256" key="4">
    <source>
        <dbReference type="ARBA" id="ARBA00022989"/>
    </source>
</evidence>
<dbReference type="PANTHER" id="PTHR32322">
    <property type="entry name" value="INNER MEMBRANE TRANSPORTER"/>
    <property type="match status" value="1"/>
</dbReference>
<evidence type="ECO:0000256" key="1">
    <source>
        <dbReference type="ARBA" id="ARBA00004141"/>
    </source>
</evidence>
<comment type="caution">
    <text evidence="8">The sequence shown here is derived from an EMBL/GenBank/DDBJ whole genome shotgun (WGS) entry which is preliminary data.</text>
</comment>
<feature type="transmembrane region" description="Helical" evidence="6">
    <location>
        <begin position="175"/>
        <end position="197"/>
    </location>
</feature>
<dbReference type="InterPro" id="IPR000620">
    <property type="entry name" value="EamA_dom"/>
</dbReference>
<dbReference type="InterPro" id="IPR050638">
    <property type="entry name" value="AA-Vitamin_Transporters"/>
</dbReference>
<feature type="transmembrane region" description="Helical" evidence="6">
    <location>
        <begin position="150"/>
        <end position="168"/>
    </location>
</feature>
<evidence type="ECO:0000256" key="3">
    <source>
        <dbReference type="ARBA" id="ARBA00022692"/>
    </source>
</evidence>
<keyword evidence="4 6" id="KW-1133">Transmembrane helix</keyword>
<feature type="transmembrane region" description="Helical" evidence="6">
    <location>
        <begin position="26"/>
        <end position="46"/>
    </location>
</feature>
<keyword evidence="5 6" id="KW-0472">Membrane</keyword>
<sequence length="294" mass="32033">MTLAGGICWGISGCFGQYLFQQKDVTSNWLVSVRLLVAGILLLAIGRWRMGKDLNAFFHDRKDLRKVLIFSVFGMLFCQYFYFSAVEYSNAGTATVLQSLAPFVILAIVCIRGLRLPKGREVIAVFAAVSGVFLLSTHGNIHNMMLTEQALFFGLASAAGAAAYNLLSAEMLSKYGVYPVVGYGMLFGGIVLTVIVWPWRYGLIWDSGTIIALFGVIVIGTAVAFSLYLKGVSMVGPFMGSLLGMVEPVTAIVVSFLFLDTKFQWIDLVGFVLILGTVLLMSLRSPGREATKKS</sequence>
<evidence type="ECO:0000313" key="9">
    <source>
        <dbReference type="Proteomes" id="UP000729290"/>
    </source>
</evidence>
<dbReference type="EMBL" id="JACSNV010000019">
    <property type="protein sequence ID" value="MBM6878711.1"/>
    <property type="molecule type" value="Genomic_DNA"/>
</dbReference>
<gene>
    <name evidence="8" type="ORF">H9X83_11150</name>
</gene>
<feature type="transmembrane region" description="Helical" evidence="6">
    <location>
        <begin position="209"/>
        <end position="229"/>
    </location>
</feature>
<accession>A0ABS2GB35</accession>
<dbReference type="PANTHER" id="PTHR32322:SF2">
    <property type="entry name" value="EAMA DOMAIN-CONTAINING PROTEIN"/>
    <property type="match status" value="1"/>
</dbReference>
<keyword evidence="3 6" id="KW-0812">Transmembrane</keyword>
<feature type="transmembrane region" description="Helical" evidence="6">
    <location>
        <begin position="241"/>
        <end position="259"/>
    </location>
</feature>
<evidence type="ECO:0000256" key="2">
    <source>
        <dbReference type="ARBA" id="ARBA00007362"/>
    </source>
</evidence>
<organism evidence="8 9">
    <name type="scientific">Anaerotignum lactatifermentans</name>
    <dbReference type="NCBI Taxonomy" id="160404"/>
    <lineage>
        <taxon>Bacteria</taxon>
        <taxon>Bacillati</taxon>
        <taxon>Bacillota</taxon>
        <taxon>Clostridia</taxon>
        <taxon>Lachnospirales</taxon>
        <taxon>Anaerotignaceae</taxon>
        <taxon>Anaerotignum</taxon>
    </lineage>
</organism>
<feature type="domain" description="EamA" evidence="7">
    <location>
        <begin position="151"/>
        <end position="282"/>
    </location>
</feature>
<feature type="transmembrane region" description="Helical" evidence="6">
    <location>
        <begin position="122"/>
        <end position="138"/>
    </location>
</feature>
<comment type="similarity">
    <text evidence="2">Belongs to the EamA transporter family.</text>
</comment>
<dbReference type="Proteomes" id="UP000729290">
    <property type="component" value="Unassembled WGS sequence"/>
</dbReference>
<feature type="transmembrane region" description="Helical" evidence="6">
    <location>
        <begin position="265"/>
        <end position="283"/>
    </location>
</feature>
<comment type="subcellular location">
    <subcellularLocation>
        <location evidence="1">Membrane</location>
        <topology evidence="1">Multi-pass membrane protein</topology>
    </subcellularLocation>
</comment>
<evidence type="ECO:0000259" key="7">
    <source>
        <dbReference type="Pfam" id="PF00892"/>
    </source>
</evidence>